<dbReference type="Proteomes" id="UP000004259">
    <property type="component" value="Unassembled WGS sequence"/>
</dbReference>
<proteinExistence type="predicted"/>
<sequence>MIRISPTYQLSAPTVSDNDIIPFIMACQRFYITYRSR</sequence>
<protein>
    <submittedName>
        <fullName evidence="1">Uncharacterized protein</fullName>
    </submittedName>
</protein>
<reference evidence="1 2" key="1">
    <citation type="submission" date="2011-02" db="EMBL/GenBank/DDBJ databases">
        <authorList>
            <person name="Nelson K.E."/>
            <person name="Sutton G."/>
            <person name="Torralba M."/>
            <person name="Durkin S."/>
            <person name="Harkins D."/>
            <person name="Montgomery R."/>
            <person name="Ziemer C."/>
            <person name="Klaassens E."/>
            <person name="Ocuiv P."/>
            <person name="Morrison M."/>
        </authorList>
    </citation>
    <scope>NUCLEOTIDE SEQUENCE [LARGE SCALE GENOMIC DNA]</scope>
    <source>
        <strain evidence="1 2">8</strain>
    </source>
</reference>
<name>E9SH43_RUMAL</name>
<keyword evidence="2" id="KW-1185">Reference proteome</keyword>
<dbReference type="AlphaFoldDB" id="E9SH43"/>
<evidence type="ECO:0000313" key="1">
    <source>
        <dbReference type="EMBL" id="EGC01368.1"/>
    </source>
</evidence>
<dbReference type="EMBL" id="ADKM02000130">
    <property type="protein sequence ID" value="EGC01368.1"/>
    <property type="molecule type" value="Genomic_DNA"/>
</dbReference>
<dbReference type="STRING" id="246199.CUS_7571"/>
<gene>
    <name evidence="1" type="ORF">CUS_7571</name>
</gene>
<organism evidence="1 2">
    <name type="scientific">Ruminococcus albus 8</name>
    <dbReference type="NCBI Taxonomy" id="246199"/>
    <lineage>
        <taxon>Bacteria</taxon>
        <taxon>Bacillati</taxon>
        <taxon>Bacillota</taxon>
        <taxon>Clostridia</taxon>
        <taxon>Eubacteriales</taxon>
        <taxon>Oscillospiraceae</taxon>
        <taxon>Ruminococcus</taxon>
    </lineage>
</organism>
<comment type="caution">
    <text evidence="1">The sequence shown here is derived from an EMBL/GenBank/DDBJ whole genome shotgun (WGS) entry which is preliminary data.</text>
</comment>
<evidence type="ECO:0000313" key="2">
    <source>
        <dbReference type="Proteomes" id="UP000004259"/>
    </source>
</evidence>
<accession>E9SH43</accession>